<evidence type="ECO:0008006" key="4">
    <source>
        <dbReference type="Google" id="ProtNLM"/>
    </source>
</evidence>
<feature type="compositionally biased region" description="Polar residues" evidence="1">
    <location>
        <begin position="353"/>
        <end position="364"/>
    </location>
</feature>
<dbReference type="PANTHER" id="PTHR33416:SF18">
    <property type="entry name" value="NUCLEOPORIN-LIKE PROTEIN"/>
    <property type="match status" value="1"/>
</dbReference>
<dbReference type="GO" id="GO:0005635">
    <property type="term" value="C:nuclear envelope"/>
    <property type="evidence" value="ECO:0007669"/>
    <property type="project" value="TreeGrafter"/>
</dbReference>
<proteinExistence type="predicted"/>
<feature type="region of interest" description="Disordered" evidence="1">
    <location>
        <begin position="347"/>
        <end position="367"/>
    </location>
</feature>
<dbReference type="EMBL" id="JAYMYQ010000005">
    <property type="protein sequence ID" value="KAK7327735.1"/>
    <property type="molecule type" value="Genomic_DNA"/>
</dbReference>
<feature type="compositionally biased region" description="Acidic residues" evidence="1">
    <location>
        <begin position="90"/>
        <end position="103"/>
    </location>
</feature>
<dbReference type="Proteomes" id="UP001367508">
    <property type="component" value="Unassembled WGS sequence"/>
</dbReference>
<dbReference type="GO" id="GO:0071763">
    <property type="term" value="P:nuclear membrane organization"/>
    <property type="evidence" value="ECO:0007669"/>
    <property type="project" value="TreeGrafter"/>
</dbReference>
<evidence type="ECO:0000256" key="1">
    <source>
        <dbReference type="SAM" id="MobiDB-lite"/>
    </source>
</evidence>
<organism evidence="2 3">
    <name type="scientific">Canavalia gladiata</name>
    <name type="common">Sword bean</name>
    <name type="synonym">Dolichos gladiatus</name>
    <dbReference type="NCBI Taxonomy" id="3824"/>
    <lineage>
        <taxon>Eukaryota</taxon>
        <taxon>Viridiplantae</taxon>
        <taxon>Streptophyta</taxon>
        <taxon>Embryophyta</taxon>
        <taxon>Tracheophyta</taxon>
        <taxon>Spermatophyta</taxon>
        <taxon>Magnoliopsida</taxon>
        <taxon>eudicotyledons</taxon>
        <taxon>Gunneridae</taxon>
        <taxon>Pentapetalae</taxon>
        <taxon>rosids</taxon>
        <taxon>fabids</taxon>
        <taxon>Fabales</taxon>
        <taxon>Fabaceae</taxon>
        <taxon>Papilionoideae</taxon>
        <taxon>50 kb inversion clade</taxon>
        <taxon>NPAAA clade</taxon>
        <taxon>indigoferoid/millettioid clade</taxon>
        <taxon>Phaseoleae</taxon>
        <taxon>Canavalia</taxon>
    </lineage>
</organism>
<evidence type="ECO:0000313" key="2">
    <source>
        <dbReference type="EMBL" id="KAK7327735.1"/>
    </source>
</evidence>
<comment type="caution">
    <text evidence="2">The sequence shown here is derived from an EMBL/GenBank/DDBJ whole genome shotgun (WGS) entry which is preliminary data.</text>
</comment>
<feature type="region of interest" description="Disordered" evidence="1">
    <location>
        <begin position="79"/>
        <end position="103"/>
    </location>
</feature>
<feature type="region of interest" description="Disordered" evidence="1">
    <location>
        <begin position="1"/>
        <end position="38"/>
    </location>
</feature>
<feature type="compositionally biased region" description="Polar residues" evidence="1">
    <location>
        <begin position="391"/>
        <end position="407"/>
    </location>
</feature>
<keyword evidence="3" id="KW-1185">Reference proteome</keyword>
<feature type="region of interest" description="Disordered" evidence="1">
    <location>
        <begin position="388"/>
        <end position="413"/>
    </location>
</feature>
<reference evidence="2 3" key="1">
    <citation type="submission" date="2024-01" db="EMBL/GenBank/DDBJ databases">
        <title>The genomes of 5 underutilized Papilionoideae crops provide insights into root nodulation and disease resistanc.</title>
        <authorList>
            <person name="Jiang F."/>
        </authorList>
    </citation>
    <scope>NUCLEOTIDE SEQUENCE [LARGE SCALE GENOMIC DNA]</scope>
    <source>
        <strain evidence="2">LVBAO_FW01</strain>
        <tissue evidence="2">Leaves</tissue>
    </source>
</reference>
<dbReference type="AlphaFoldDB" id="A0AAN9L1F6"/>
<gene>
    <name evidence="2" type="ORF">VNO77_21825</name>
</gene>
<name>A0AAN9L1F6_CANGL</name>
<accession>A0AAN9L1F6</accession>
<sequence length="731" mass="79874">MDADQATASAPEERGAGGKFRKLPPRKPPASPYARPAENVRRRWISKLVDPAYRFIAGGATRILPSFFSTAPFTGAISDTEDQDKWQTDDSCEDDLGQTDDGHEDDLLQNDTHLLVSKPTEMASTGDINGKLNISSGLVLSRQDEKGDQSNKNKLSDIEQLVKRKNFSRDEFDRLVEVLNSRAMDLSSVEQGKGNTNLTANKDDHGLAMVHTFPKVSDERRHEELTGAIWGTSTPLGLSKVQDEIGASPIEIARAYMDSRASEAGPSSKSTIHTVESTVLHGDEAGMKYIDPSPSKKSSTCWPGAVLPDTYITQQSQSSKYGLHNFPRTPYSRTLLKKPKSKLIHRQGDDSHISSTPFQSQATPYLQDKSKVSASASGYGSVGPIRRIRVGTQSSSRRPAFSSLNGHSQKESSAVIERSTPIAKSMDLGGTSFTHKPLGFEVGVPTVHMHTSLMAKKILDHIDRNIPTPKEKTAELKLAMKWRNPESSADFSTILSNEDNGLLRLKDAGPYKYDGKKSTLRNEDRGSYHVDMQHRESTDKSIDVRQEGTLASDLSVCSSIPRLGNQVSTMQNFSGAEKFSMSSKEDPMKTLPSGSHPFAVNQEKKPLVNPAASKPVLPPISIKKPESRWALASDNGSGFTFPVSASSSVFSEPPTPSIMPLFSTGDQNQLKERSTELSFSFGFKKSTPGLVFSFPSTSNTVQNDAGDIKFNFGSTEKPRLSFSFGKNAICC</sequence>
<evidence type="ECO:0000313" key="3">
    <source>
        <dbReference type="Proteomes" id="UP001367508"/>
    </source>
</evidence>
<dbReference type="PANTHER" id="PTHR33416">
    <property type="entry name" value="NUCLEAR PORE COMPLEX PROTEIN NUP1"/>
    <property type="match status" value="1"/>
</dbReference>
<protein>
    <recommendedName>
        <fullName evidence="4">Nuclear pore complex protein NUP1</fullName>
    </recommendedName>
</protein>